<organism evidence="1 2">
    <name type="scientific">Bacteroides stercoris</name>
    <dbReference type="NCBI Taxonomy" id="46506"/>
    <lineage>
        <taxon>Bacteria</taxon>
        <taxon>Pseudomonadati</taxon>
        <taxon>Bacteroidota</taxon>
        <taxon>Bacteroidia</taxon>
        <taxon>Bacteroidales</taxon>
        <taxon>Bacteroidaceae</taxon>
        <taxon>Bacteroides</taxon>
    </lineage>
</organism>
<dbReference type="AlphaFoldDB" id="A0A413B5P6"/>
<evidence type="ECO:0000313" key="2">
    <source>
        <dbReference type="Proteomes" id="UP000285150"/>
    </source>
</evidence>
<evidence type="ECO:0000313" key="1">
    <source>
        <dbReference type="EMBL" id="RGW33489.1"/>
    </source>
</evidence>
<gene>
    <name evidence="1" type="ORF">DWV77_10065</name>
</gene>
<dbReference type="RefSeq" id="WP_117858142.1">
    <property type="nucleotide sequence ID" value="NZ_JAQCSR010000014.1"/>
</dbReference>
<dbReference type="Proteomes" id="UP000285150">
    <property type="component" value="Unassembled WGS sequence"/>
</dbReference>
<proteinExistence type="predicted"/>
<sequence length="425" mass="48213">MVQRIYVKCPSCGKIYQLKFQIDQNIKIYEWPISFECVDCGDNLTYKFGKSGLFPKEFMHTPSPQDPPITTIGYSSSLPIIDDLYMKDLDFTQSMTLSSLFLSLSFKSPFFSFEEVRKYDVFLTRMQQGLLPYKGILNALLPILKKGNMKAFSKKMATLFGDKKYKPFDSTLEMYDSYFELLKGVYLNIAPQRYLDDWHAGFIKPLEDLIDRLTVDEVRDIKVKLDASGLISKWYKDEALPFLAKSIDNIQKIIPAMIYASAGIKDVVENGDLKIATIGCDDVMDMYKEGYEVFAHGLKILVGLNNLRENNNIDVFTNSGLSDVDTITKFAGKAAGKMIEALEGNGAFMDYMDGSMNNKIRNAASHSGGVYYDPITQHIECHYDATDDCKVYETTLMSVCRLCHVLILHLIETTLLARQIVEKAK</sequence>
<name>A0A413B5P6_BACSE</name>
<comment type="caution">
    <text evidence="1">The sequence shown here is derived from an EMBL/GenBank/DDBJ whole genome shotgun (WGS) entry which is preliminary data.</text>
</comment>
<accession>A0A413B5P6</accession>
<dbReference type="EMBL" id="QSAF01000011">
    <property type="protein sequence ID" value="RGW33489.1"/>
    <property type="molecule type" value="Genomic_DNA"/>
</dbReference>
<protein>
    <submittedName>
        <fullName evidence="1">Uncharacterized protein</fullName>
    </submittedName>
</protein>
<reference evidence="1 2" key="1">
    <citation type="submission" date="2018-08" db="EMBL/GenBank/DDBJ databases">
        <title>A genome reference for cultivated species of the human gut microbiota.</title>
        <authorList>
            <person name="Zou Y."/>
            <person name="Xue W."/>
            <person name="Luo G."/>
        </authorList>
    </citation>
    <scope>NUCLEOTIDE SEQUENCE [LARGE SCALE GENOMIC DNA]</scope>
    <source>
        <strain evidence="1 2">AF12-7</strain>
    </source>
</reference>